<organism evidence="2 3">
    <name type="scientific">Thyridium curvatum</name>
    <dbReference type="NCBI Taxonomy" id="1093900"/>
    <lineage>
        <taxon>Eukaryota</taxon>
        <taxon>Fungi</taxon>
        <taxon>Dikarya</taxon>
        <taxon>Ascomycota</taxon>
        <taxon>Pezizomycotina</taxon>
        <taxon>Sordariomycetes</taxon>
        <taxon>Sordariomycetidae</taxon>
        <taxon>Thyridiales</taxon>
        <taxon>Thyridiaceae</taxon>
        <taxon>Thyridium</taxon>
    </lineage>
</organism>
<dbReference type="Proteomes" id="UP000319257">
    <property type="component" value="Unassembled WGS sequence"/>
</dbReference>
<dbReference type="EMBL" id="SKBQ01000006">
    <property type="protein sequence ID" value="TPX09101.1"/>
    <property type="molecule type" value="Genomic_DNA"/>
</dbReference>
<dbReference type="InParanoid" id="A0A507AR60"/>
<dbReference type="GeneID" id="41969008"/>
<dbReference type="OrthoDB" id="9999611at2759"/>
<dbReference type="RefSeq" id="XP_030990812.1">
    <property type="nucleotide sequence ID" value="XM_031135653.1"/>
</dbReference>
<sequence length="97" mass="10008">MSSNSNSNQPQEQPGLVAGHAQYVKGAVESTIGSAISSHAWKGSGEQDKAQAVAAMKAAGEKRDPATQGYGKTEELMGRAVGCEGMQNEGARSAKKD</sequence>
<keyword evidence="3" id="KW-1185">Reference proteome</keyword>
<name>A0A507AR60_9PEZI</name>
<evidence type="ECO:0000313" key="2">
    <source>
        <dbReference type="EMBL" id="TPX09176.1"/>
    </source>
</evidence>
<protein>
    <submittedName>
        <fullName evidence="2">Uncharacterized protein</fullName>
    </submittedName>
</protein>
<reference evidence="2 3" key="1">
    <citation type="submission" date="2019-06" db="EMBL/GenBank/DDBJ databases">
        <title>Draft genome sequence of the filamentous fungus Phialemoniopsis curvata isolated from diesel fuel.</title>
        <authorList>
            <person name="Varaljay V.A."/>
            <person name="Lyon W.J."/>
            <person name="Crouch A.L."/>
            <person name="Drake C.E."/>
            <person name="Hollomon J.M."/>
            <person name="Nadeau L.J."/>
            <person name="Nunn H.S."/>
            <person name="Stevenson B.S."/>
            <person name="Bojanowski C.L."/>
            <person name="Crookes-Goodson W.J."/>
        </authorList>
    </citation>
    <scope>NUCLEOTIDE SEQUENCE [LARGE SCALE GENOMIC DNA]</scope>
    <source>
        <strain evidence="2 3">D216</strain>
    </source>
</reference>
<dbReference type="AlphaFoldDB" id="A0A507AR60"/>
<dbReference type="EMBL" id="SKBQ01000006">
    <property type="protein sequence ID" value="TPX09176.1"/>
    <property type="molecule type" value="Genomic_DNA"/>
</dbReference>
<comment type="caution">
    <text evidence="2">The sequence shown here is derived from an EMBL/GenBank/DDBJ whole genome shotgun (WGS) entry which is preliminary data.</text>
</comment>
<evidence type="ECO:0000313" key="1">
    <source>
        <dbReference type="EMBL" id="TPX09101.1"/>
    </source>
</evidence>
<proteinExistence type="predicted"/>
<gene>
    <name evidence="1" type="ORF">E0L32_001561</name>
    <name evidence="2" type="ORF">E0L32_001636</name>
</gene>
<accession>A0A507AR60</accession>
<evidence type="ECO:0000313" key="3">
    <source>
        <dbReference type="Proteomes" id="UP000319257"/>
    </source>
</evidence>